<dbReference type="Proteomes" id="UP000001514">
    <property type="component" value="Unassembled WGS sequence"/>
</dbReference>
<dbReference type="KEGG" id="smo:SELMODRAFT_417798"/>
<evidence type="ECO:0000256" key="1">
    <source>
        <dbReference type="ARBA" id="ARBA00011073"/>
    </source>
</evidence>
<dbReference type="Gene3D" id="3.50.30.30">
    <property type="match status" value="1"/>
</dbReference>
<dbReference type="InterPro" id="IPR036852">
    <property type="entry name" value="Peptidase_S8/S53_dom_sf"/>
</dbReference>
<protein>
    <recommendedName>
        <fullName evidence="4">Peptidase S8/S53 domain-containing protein</fullName>
    </recommendedName>
</protein>
<reference evidence="5 6" key="1">
    <citation type="journal article" date="2011" name="Science">
        <title>The Selaginella genome identifies genetic changes associated with the evolution of vascular plants.</title>
        <authorList>
            <person name="Banks J.A."/>
            <person name="Nishiyama T."/>
            <person name="Hasebe M."/>
            <person name="Bowman J.L."/>
            <person name="Gribskov M."/>
            <person name="dePamphilis C."/>
            <person name="Albert V.A."/>
            <person name="Aono N."/>
            <person name="Aoyama T."/>
            <person name="Ambrose B.A."/>
            <person name="Ashton N.W."/>
            <person name="Axtell M.J."/>
            <person name="Barker E."/>
            <person name="Barker M.S."/>
            <person name="Bennetzen J.L."/>
            <person name="Bonawitz N.D."/>
            <person name="Chapple C."/>
            <person name="Cheng C."/>
            <person name="Correa L.G."/>
            <person name="Dacre M."/>
            <person name="DeBarry J."/>
            <person name="Dreyer I."/>
            <person name="Elias M."/>
            <person name="Engstrom E.M."/>
            <person name="Estelle M."/>
            <person name="Feng L."/>
            <person name="Finet C."/>
            <person name="Floyd S.K."/>
            <person name="Frommer W.B."/>
            <person name="Fujita T."/>
            <person name="Gramzow L."/>
            <person name="Gutensohn M."/>
            <person name="Harholt J."/>
            <person name="Hattori M."/>
            <person name="Heyl A."/>
            <person name="Hirai T."/>
            <person name="Hiwatashi Y."/>
            <person name="Ishikawa M."/>
            <person name="Iwata M."/>
            <person name="Karol K.G."/>
            <person name="Koehler B."/>
            <person name="Kolukisaoglu U."/>
            <person name="Kubo M."/>
            <person name="Kurata T."/>
            <person name="Lalonde S."/>
            <person name="Li K."/>
            <person name="Li Y."/>
            <person name="Litt A."/>
            <person name="Lyons E."/>
            <person name="Manning G."/>
            <person name="Maruyama T."/>
            <person name="Michael T.P."/>
            <person name="Mikami K."/>
            <person name="Miyazaki S."/>
            <person name="Morinaga S."/>
            <person name="Murata T."/>
            <person name="Mueller-Roeber B."/>
            <person name="Nelson D.R."/>
            <person name="Obara M."/>
            <person name="Oguri Y."/>
            <person name="Olmstead R.G."/>
            <person name="Onodera N."/>
            <person name="Petersen B.L."/>
            <person name="Pils B."/>
            <person name="Prigge M."/>
            <person name="Rensing S.A."/>
            <person name="Riano-Pachon D.M."/>
            <person name="Roberts A.W."/>
            <person name="Sato Y."/>
            <person name="Scheller H.V."/>
            <person name="Schulz B."/>
            <person name="Schulz C."/>
            <person name="Shakirov E.V."/>
            <person name="Shibagaki N."/>
            <person name="Shinohara N."/>
            <person name="Shippen D.E."/>
            <person name="Soerensen I."/>
            <person name="Sotooka R."/>
            <person name="Sugimoto N."/>
            <person name="Sugita M."/>
            <person name="Sumikawa N."/>
            <person name="Tanurdzic M."/>
            <person name="Theissen G."/>
            <person name="Ulvskov P."/>
            <person name="Wakazuki S."/>
            <person name="Weng J.K."/>
            <person name="Willats W.W."/>
            <person name="Wipf D."/>
            <person name="Wolf P.G."/>
            <person name="Yang L."/>
            <person name="Zimmer A.D."/>
            <person name="Zhu Q."/>
            <person name="Mitros T."/>
            <person name="Hellsten U."/>
            <person name="Loque D."/>
            <person name="Otillar R."/>
            <person name="Salamov A."/>
            <person name="Schmutz J."/>
            <person name="Shapiro H."/>
            <person name="Lindquist E."/>
            <person name="Lucas S."/>
            <person name="Rokhsar D."/>
            <person name="Grigoriev I.V."/>
        </authorList>
    </citation>
    <scope>NUCLEOTIDE SEQUENCE [LARGE SCALE GENOMIC DNA]</scope>
</reference>
<proteinExistence type="inferred from homology"/>
<sequence length="522" mass="57160">MGDLCKLLINLWKQDAAQHVRWKNNTYLYPKLCRVVTTRDLKVAELASNLNVFLWLDDARASYSISRARSSRTLRRKFSGMEASGIDQREVCSLRHSPGEDQGALERAEAGSTQVVSTSGNASGSSRGGGVSLGSPRDVHRSQARSFASSYFDGNVRSGFSAKQRLPSDTRNAYAEMRKVYTNGQTGLRLLQQRIQEVKIGLAHKRVCGQNWRGQQGVWPESERFSERWKGTCETGEQFHSSHCNKCQILLSWPGPEAYAKANQEALQKVELQTHVSQSTRYAGETSRPAPYGHILSAFDMGIHDGVDIISASLGGSAGDYFLDSTSIGAFHAMQKGIVVVASAGNEGPGSVGNGSSFTRQRLSKRWYHLAAGADVALQTSNFPARQCMSGSLDPKEVRGKIVACLRRPHVPLREVSQADGAGIIVCNSTEDPGNEILSSVHVDERVGQAIFSYIKSTRDPEKPKTCSFHGGPNSVDPDILSFTTLTSKNPPPCQIWSSHCFCLQQQGGFCMPRSVQLCQRV</sequence>
<dbReference type="AlphaFoldDB" id="D8S3N2"/>
<dbReference type="CDD" id="cd02120">
    <property type="entry name" value="PA_subtilisin_like"/>
    <property type="match status" value="1"/>
</dbReference>
<evidence type="ECO:0000259" key="4">
    <source>
        <dbReference type="Pfam" id="PF00082"/>
    </source>
</evidence>
<dbReference type="GO" id="GO:0004252">
    <property type="term" value="F:serine-type endopeptidase activity"/>
    <property type="evidence" value="ECO:0000318"/>
    <property type="project" value="GO_Central"/>
</dbReference>
<accession>D8S3N2</accession>
<dbReference type="SUPFAM" id="SSF52743">
    <property type="entry name" value="Subtilisin-like"/>
    <property type="match status" value="1"/>
</dbReference>
<dbReference type="InParanoid" id="D8S3N2"/>
<dbReference type="EMBL" id="GL377600">
    <property type="protein sequence ID" value="EFJ21295.1"/>
    <property type="molecule type" value="Genomic_DNA"/>
</dbReference>
<feature type="compositionally biased region" description="Basic and acidic residues" evidence="3">
    <location>
        <begin position="96"/>
        <end position="109"/>
    </location>
</feature>
<keyword evidence="2" id="KW-0732">Signal</keyword>
<comment type="similarity">
    <text evidence="1">Belongs to the peptidase S8 family.</text>
</comment>
<feature type="domain" description="Peptidase S8/S53" evidence="4">
    <location>
        <begin position="296"/>
        <end position="354"/>
    </location>
</feature>
<dbReference type="Gene3D" id="3.40.50.200">
    <property type="entry name" value="Peptidase S8/S53 domain"/>
    <property type="match status" value="1"/>
</dbReference>
<dbReference type="Gramene" id="EFJ21295">
    <property type="protein sequence ID" value="EFJ21295"/>
    <property type="gene ID" value="SELMODRAFT_417798"/>
</dbReference>
<keyword evidence="6" id="KW-1185">Reference proteome</keyword>
<name>D8S3N2_SELML</name>
<feature type="region of interest" description="Disordered" evidence="3">
    <location>
        <begin position="96"/>
        <end position="139"/>
    </location>
</feature>
<dbReference type="Pfam" id="PF00082">
    <property type="entry name" value="Peptidase_S8"/>
    <property type="match status" value="1"/>
</dbReference>
<dbReference type="GO" id="GO:0006508">
    <property type="term" value="P:proteolysis"/>
    <property type="evidence" value="ECO:0007669"/>
    <property type="project" value="InterPro"/>
</dbReference>
<evidence type="ECO:0000256" key="2">
    <source>
        <dbReference type="ARBA" id="ARBA00022729"/>
    </source>
</evidence>
<dbReference type="STRING" id="88036.D8S3N2"/>
<evidence type="ECO:0000256" key="3">
    <source>
        <dbReference type="SAM" id="MobiDB-lite"/>
    </source>
</evidence>
<organism evidence="6">
    <name type="scientific">Selaginella moellendorffii</name>
    <name type="common">Spikemoss</name>
    <dbReference type="NCBI Taxonomy" id="88036"/>
    <lineage>
        <taxon>Eukaryota</taxon>
        <taxon>Viridiplantae</taxon>
        <taxon>Streptophyta</taxon>
        <taxon>Embryophyta</taxon>
        <taxon>Tracheophyta</taxon>
        <taxon>Lycopodiopsida</taxon>
        <taxon>Selaginellales</taxon>
        <taxon>Selaginellaceae</taxon>
        <taxon>Selaginella</taxon>
    </lineage>
</organism>
<dbReference type="GO" id="GO:0005576">
    <property type="term" value="C:extracellular region"/>
    <property type="evidence" value="ECO:0000318"/>
    <property type="project" value="GO_Central"/>
</dbReference>
<dbReference type="PANTHER" id="PTHR10795">
    <property type="entry name" value="PROPROTEIN CONVERTASE SUBTILISIN/KEXIN"/>
    <property type="match status" value="1"/>
</dbReference>
<gene>
    <name evidence="5" type="ORF">SELMODRAFT_417798</name>
</gene>
<evidence type="ECO:0000313" key="5">
    <source>
        <dbReference type="EMBL" id="EFJ21295.1"/>
    </source>
</evidence>
<dbReference type="InterPro" id="IPR045051">
    <property type="entry name" value="SBT"/>
</dbReference>
<dbReference type="HOGENOM" id="CLU_522156_0_0_1"/>
<evidence type="ECO:0000313" key="6">
    <source>
        <dbReference type="Proteomes" id="UP000001514"/>
    </source>
</evidence>
<dbReference type="InterPro" id="IPR000209">
    <property type="entry name" value="Peptidase_S8/S53_dom"/>
</dbReference>